<dbReference type="SUPFAM" id="SSF53822">
    <property type="entry name" value="Periplasmic binding protein-like I"/>
    <property type="match status" value="1"/>
</dbReference>
<dbReference type="GO" id="GO:0031241">
    <property type="term" value="C:periplasmic side of cell outer membrane"/>
    <property type="evidence" value="ECO:0007669"/>
    <property type="project" value="TreeGrafter"/>
</dbReference>
<name>A0A4Y9S273_9BURK</name>
<gene>
    <name evidence="4" type="ORF">E4L96_18275</name>
</gene>
<dbReference type="PANTHER" id="PTHR38038">
    <property type="entry name" value="PENICILLIN-BINDING PROTEIN ACTIVATOR LPOA"/>
    <property type="match status" value="1"/>
</dbReference>
<keyword evidence="5" id="KW-1185">Reference proteome</keyword>
<dbReference type="InterPro" id="IPR028082">
    <property type="entry name" value="Peripla_BP_I"/>
</dbReference>
<dbReference type="GO" id="GO:0030234">
    <property type="term" value="F:enzyme regulator activity"/>
    <property type="evidence" value="ECO:0007669"/>
    <property type="project" value="TreeGrafter"/>
</dbReference>
<keyword evidence="1" id="KW-0472">Membrane</keyword>
<dbReference type="AlphaFoldDB" id="A0A4Y9S273"/>
<sequence>MGRQWVSRMLALAACAAMLPHASGQPCGEPGRLCAPPAPVTSAPQSVTPRIALLLPPGSDALAEAADAVKSGFLAAREHDPAPAPYDVLDEGHDAATTRAAVATAAASHDILIGPLSRSAIAALASAPATREVRALRSTSDGRATEALPDPGHAPVPGSAPPTAGRLHILLNTPPAGSQRLPPGTIPLGLVLEDEGRQAANWASSDQPIGKALVVTGTDRWQIRLADTFTAAWRAPTRKALRLKLDTSYSLISDSTLNELPALLKAEHITLIFAALNRDQARDLRRAVGTQMPFYGTSSLNPGPDPFLPTPELNGARIVDVPWQTTPPTDLKHSYYSGQTDLDRLYALGADAYRLAKLLATRPPEPVNYDGLTGHLVISPTQATVERTEAQAVYHMGTFQPATGASTCGTATAAPCRNTATPGNNTP</sequence>
<reference evidence="4 5" key="1">
    <citation type="submission" date="2019-03" db="EMBL/GenBank/DDBJ databases">
        <title>Draft Genome Sequence of Massilia arenosa sp. nov., a Novel Massilia Species Isolated from a Sandy-loam Maize Soil.</title>
        <authorList>
            <person name="Raths R."/>
            <person name="Peta V."/>
            <person name="Bucking H."/>
        </authorList>
    </citation>
    <scope>NUCLEOTIDE SEQUENCE [LARGE SCALE GENOMIC DNA]</scope>
    <source>
        <strain evidence="4 5">MC02</strain>
    </source>
</reference>
<feature type="signal peptide" evidence="3">
    <location>
        <begin position="1"/>
        <end position="22"/>
    </location>
</feature>
<evidence type="ECO:0000256" key="1">
    <source>
        <dbReference type="ARBA" id="ARBA00023136"/>
    </source>
</evidence>
<evidence type="ECO:0000313" key="4">
    <source>
        <dbReference type="EMBL" id="TFW15402.1"/>
    </source>
</evidence>
<dbReference type="EMBL" id="SPVF01000234">
    <property type="protein sequence ID" value="TFW15402.1"/>
    <property type="molecule type" value="Genomic_DNA"/>
</dbReference>
<feature type="chain" id="PRO_5021255700" description="Penicillin-binding protein activator" evidence="3">
    <location>
        <begin position="23"/>
        <end position="427"/>
    </location>
</feature>
<proteinExistence type="predicted"/>
<comment type="caution">
    <text evidence="4">The sequence shown here is derived from an EMBL/GenBank/DDBJ whole genome shotgun (WGS) entry which is preliminary data.</text>
</comment>
<dbReference type="InterPro" id="IPR007443">
    <property type="entry name" value="LpoA"/>
</dbReference>
<dbReference type="OrthoDB" id="9152130at2"/>
<evidence type="ECO:0000256" key="3">
    <source>
        <dbReference type="SAM" id="SignalP"/>
    </source>
</evidence>
<dbReference type="GO" id="GO:0009252">
    <property type="term" value="P:peptidoglycan biosynthetic process"/>
    <property type="evidence" value="ECO:0007669"/>
    <property type="project" value="TreeGrafter"/>
</dbReference>
<evidence type="ECO:0008006" key="6">
    <source>
        <dbReference type="Google" id="ProtNLM"/>
    </source>
</evidence>
<organism evidence="4 5">
    <name type="scientific">Zemynaea arenosa</name>
    <dbReference type="NCBI Taxonomy" id="2561931"/>
    <lineage>
        <taxon>Bacteria</taxon>
        <taxon>Pseudomonadati</taxon>
        <taxon>Pseudomonadota</taxon>
        <taxon>Betaproteobacteria</taxon>
        <taxon>Burkholderiales</taxon>
        <taxon>Oxalobacteraceae</taxon>
        <taxon>Telluria group</taxon>
        <taxon>Zemynaea</taxon>
    </lineage>
</organism>
<evidence type="ECO:0000256" key="2">
    <source>
        <dbReference type="SAM" id="MobiDB-lite"/>
    </source>
</evidence>
<accession>A0A4Y9S273</accession>
<dbReference type="Proteomes" id="UP000298438">
    <property type="component" value="Unassembled WGS sequence"/>
</dbReference>
<dbReference type="Gene3D" id="3.40.50.2300">
    <property type="match status" value="2"/>
</dbReference>
<feature type="region of interest" description="Disordered" evidence="2">
    <location>
        <begin position="137"/>
        <end position="160"/>
    </location>
</feature>
<keyword evidence="3" id="KW-0732">Signal</keyword>
<dbReference type="Pfam" id="PF04348">
    <property type="entry name" value="LppC"/>
    <property type="match status" value="1"/>
</dbReference>
<dbReference type="PANTHER" id="PTHR38038:SF1">
    <property type="entry name" value="PENICILLIN-BINDING PROTEIN ACTIVATOR LPOA"/>
    <property type="match status" value="1"/>
</dbReference>
<evidence type="ECO:0000313" key="5">
    <source>
        <dbReference type="Proteomes" id="UP000298438"/>
    </source>
</evidence>
<protein>
    <recommendedName>
        <fullName evidence="6">Penicillin-binding protein activator</fullName>
    </recommendedName>
</protein>